<comment type="caution">
    <text evidence="12">The sequence shown here is derived from an EMBL/GenBank/DDBJ whole genome shotgun (WGS) entry which is preliminary data.</text>
</comment>
<dbReference type="SFLD" id="SFLDG01062">
    <property type="entry name" value="methyltransferase_(Class_A)"/>
    <property type="match status" value="1"/>
</dbReference>
<name>A0A3A4AJ37_9ACTN</name>
<keyword evidence="3" id="KW-0004">4Fe-4S</keyword>
<evidence type="ECO:0000313" key="13">
    <source>
        <dbReference type="Proteomes" id="UP000265768"/>
    </source>
</evidence>
<accession>A0A3A4AJ37</accession>
<evidence type="ECO:0000256" key="5">
    <source>
        <dbReference type="ARBA" id="ARBA00022603"/>
    </source>
</evidence>
<dbReference type="Proteomes" id="UP000265768">
    <property type="component" value="Unassembled WGS sequence"/>
</dbReference>
<dbReference type="InterPro" id="IPR013785">
    <property type="entry name" value="Aldolase_TIM"/>
</dbReference>
<protein>
    <submittedName>
        <fullName evidence="12">Radical SAM protein</fullName>
    </submittedName>
</protein>
<dbReference type="SUPFAM" id="SSF102114">
    <property type="entry name" value="Radical SAM enzymes"/>
    <property type="match status" value="1"/>
</dbReference>
<evidence type="ECO:0000256" key="4">
    <source>
        <dbReference type="ARBA" id="ARBA00022490"/>
    </source>
</evidence>
<gene>
    <name evidence="12" type="ORF">D5H75_25010</name>
</gene>
<sequence length="350" mass="38376">MLTPGPADTRAHRVRSFLERQGAPPYRFQQLLHELFGRGVTEFGRMTALPLGLRSALAARFGPSWPGIRAVASERRGQVRKVLFEAERGVRFETVFSRYRAGWTSLCVSSQAGCGLGCGFCATGAIGLVRNLTADEICDQVLHFRRETQVSSVSFMGMGEALANPHTFTALGQLTDPLMFGISPRRITVSTVGFLPGLRRLARERPGVVITLSVHSPDPAERAALIPLEHRFPLEECLAVLDEHAEVNRRKVYLAYLLIDRVNDSVAHARDLAGLVRARRRPGLFHVSVIPYNHAAGVNPDYRPPPPRRAGAFLAALRDAGVRAARRQQFGADAEAACGQLHAGYSAARR</sequence>
<dbReference type="OrthoDB" id="9793973at2"/>
<dbReference type="PANTHER" id="PTHR30544">
    <property type="entry name" value="23S RRNA METHYLTRANSFERASE"/>
    <property type="match status" value="1"/>
</dbReference>
<dbReference type="InterPro" id="IPR058240">
    <property type="entry name" value="rSAM_sf"/>
</dbReference>
<keyword evidence="9" id="KW-0408">Iron</keyword>
<keyword evidence="6" id="KW-0808">Transferase</keyword>
<dbReference type="SFLD" id="SFLDS00029">
    <property type="entry name" value="Radical_SAM"/>
    <property type="match status" value="1"/>
</dbReference>
<dbReference type="SFLD" id="SFLDF00275">
    <property type="entry name" value="adenosine_C2_methyltransferase"/>
    <property type="match status" value="1"/>
</dbReference>
<dbReference type="InterPro" id="IPR004383">
    <property type="entry name" value="rRNA_lsu_MTrfase_RlmN/Cfr"/>
</dbReference>
<dbReference type="EMBL" id="QZEY01000011">
    <property type="protein sequence ID" value="RJL27084.1"/>
    <property type="molecule type" value="Genomic_DNA"/>
</dbReference>
<dbReference type="PROSITE" id="PS51918">
    <property type="entry name" value="RADICAL_SAM"/>
    <property type="match status" value="1"/>
</dbReference>
<evidence type="ECO:0000256" key="8">
    <source>
        <dbReference type="ARBA" id="ARBA00022723"/>
    </source>
</evidence>
<dbReference type="GO" id="GO:0030488">
    <property type="term" value="P:tRNA methylation"/>
    <property type="evidence" value="ECO:0007669"/>
    <property type="project" value="TreeGrafter"/>
</dbReference>
<dbReference type="GO" id="GO:0051539">
    <property type="term" value="F:4 iron, 4 sulfur cluster binding"/>
    <property type="evidence" value="ECO:0007669"/>
    <property type="project" value="UniProtKB-KW"/>
</dbReference>
<evidence type="ECO:0000256" key="2">
    <source>
        <dbReference type="ARBA" id="ARBA00004496"/>
    </source>
</evidence>
<feature type="domain" description="Radical SAM core" evidence="11">
    <location>
        <begin position="100"/>
        <end position="323"/>
    </location>
</feature>
<keyword evidence="4" id="KW-0963">Cytoplasm</keyword>
<evidence type="ECO:0000256" key="9">
    <source>
        <dbReference type="ARBA" id="ARBA00023004"/>
    </source>
</evidence>
<keyword evidence="10" id="KW-0411">Iron-sulfur</keyword>
<evidence type="ECO:0000256" key="3">
    <source>
        <dbReference type="ARBA" id="ARBA00022485"/>
    </source>
</evidence>
<evidence type="ECO:0000256" key="1">
    <source>
        <dbReference type="ARBA" id="ARBA00001966"/>
    </source>
</evidence>
<dbReference type="Pfam" id="PF04055">
    <property type="entry name" value="Radical_SAM"/>
    <property type="match status" value="1"/>
</dbReference>
<dbReference type="PIRSF" id="PIRSF006004">
    <property type="entry name" value="CHP00048"/>
    <property type="match status" value="1"/>
</dbReference>
<evidence type="ECO:0000256" key="7">
    <source>
        <dbReference type="ARBA" id="ARBA00022691"/>
    </source>
</evidence>
<dbReference type="PANTHER" id="PTHR30544:SF5">
    <property type="entry name" value="RADICAL SAM CORE DOMAIN-CONTAINING PROTEIN"/>
    <property type="match status" value="1"/>
</dbReference>
<dbReference type="GO" id="GO:0046872">
    <property type="term" value="F:metal ion binding"/>
    <property type="evidence" value="ECO:0007669"/>
    <property type="project" value="UniProtKB-KW"/>
</dbReference>
<dbReference type="AlphaFoldDB" id="A0A3A4AJ37"/>
<dbReference type="RefSeq" id="WP_119928984.1">
    <property type="nucleotide sequence ID" value="NZ_QZEY01000011.1"/>
</dbReference>
<evidence type="ECO:0000256" key="10">
    <source>
        <dbReference type="ARBA" id="ARBA00023014"/>
    </source>
</evidence>
<proteinExistence type="predicted"/>
<keyword evidence="7" id="KW-0949">S-adenosyl-L-methionine</keyword>
<evidence type="ECO:0000256" key="6">
    <source>
        <dbReference type="ARBA" id="ARBA00022679"/>
    </source>
</evidence>
<comment type="subcellular location">
    <subcellularLocation>
        <location evidence="2">Cytoplasm</location>
    </subcellularLocation>
</comment>
<evidence type="ECO:0000259" key="11">
    <source>
        <dbReference type="PROSITE" id="PS51918"/>
    </source>
</evidence>
<dbReference type="GO" id="GO:0070475">
    <property type="term" value="P:rRNA base methylation"/>
    <property type="evidence" value="ECO:0007669"/>
    <property type="project" value="TreeGrafter"/>
</dbReference>
<dbReference type="CDD" id="cd01335">
    <property type="entry name" value="Radical_SAM"/>
    <property type="match status" value="1"/>
</dbReference>
<comment type="cofactor">
    <cofactor evidence="1">
        <name>[4Fe-4S] cluster</name>
        <dbReference type="ChEBI" id="CHEBI:49883"/>
    </cofactor>
</comment>
<keyword evidence="8" id="KW-0479">Metal-binding</keyword>
<keyword evidence="13" id="KW-1185">Reference proteome</keyword>
<dbReference type="GO" id="GO:0005737">
    <property type="term" value="C:cytoplasm"/>
    <property type="evidence" value="ECO:0007669"/>
    <property type="project" value="UniProtKB-SubCell"/>
</dbReference>
<reference evidence="12 13" key="1">
    <citation type="submission" date="2018-09" db="EMBL/GenBank/DDBJ databases">
        <title>YIM 75507 draft genome.</title>
        <authorList>
            <person name="Tang S."/>
            <person name="Feng Y."/>
        </authorList>
    </citation>
    <scope>NUCLEOTIDE SEQUENCE [LARGE SCALE GENOMIC DNA]</scope>
    <source>
        <strain evidence="12 13">YIM 75507</strain>
    </source>
</reference>
<dbReference type="GO" id="GO:0008173">
    <property type="term" value="F:RNA methyltransferase activity"/>
    <property type="evidence" value="ECO:0007669"/>
    <property type="project" value="InterPro"/>
</dbReference>
<organism evidence="12 13">
    <name type="scientific">Bailinhaonella thermotolerans</name>
    <dbReference type="NCBI Taxonomy" id="1070861"/>
    <lineage>
        <taxon>Bacteria</taxon>
        <taxon>Bacillati</taxon>
        <taxon>Actinomycetota</taxon>
        <taxon>Actinomycetes</taxon>
        <taxon>Streptosporangiales</taxon>
        <taxon>Streptosporangiaceae</taxon>
        <taxon>Bailinhaonella</taxon>
    </lineage>
</organism>
<dbReference type="InterPro" id="IPR040072">
    <property type="entry name" value="Methyltransferase_A"/>
</dbReference>
<keyword evidence="5" id="KW-0489">Methyltransferase</keyword>
<evidence type="ECO:0000313" key="12">
    <source>
        <dbReference type="EMBL" id="RJL27084.1"/>
    </source>
</evidence>
<dbReference type="Gene3D" id="1.10.150.530">
    <property type="match status" value="1"/>
</dbReference>
<dbReference type="InterPro" id="IPR007197">
    <property type="entry name" value="rSAM"/>
</dbReference>
<dbReference type="Gene3D" id="3.20.20.70">
    <property type="entry name" value="Aldolase class I"/>
    <property type="match status" value="1"/>
</dbReference>